<dbReference type="GO" id="GO:0016020">
    <property type="term" value="C:membrane"/>
    <property type="evidence" value="ECO:0007669"/>
    <property type="project" value="TreeGrafter"/>
</dbReference>
<dbReference type="InterPro" id="IPR041925">
    <property type="entry name" value="CT_Formate-Dh_H"/>
</dbReference>
<evidence type="ECO:0000313" key="12">
    <source>
        <dbReference type="Proteomes" id="UP000284763"/>
    </source>
</evidence>
<dbReference type="Gene3D" id="3.30.200.210">
    <property type="match status" value="1"/>
</dbReference>
<comment type="caution">
    <text evidence="11">The sequence shown here is derived from an EMBL/GenBank/DDBJ whole genome shotgun (WGS) entry which is preliminary data.</text>
</comment>
<evidence type="ECO:0000256" key="7">
    <source>
        <dbReference type="ARBA" id="ARBA00023002"/>
    </source>
</evidence>
<dbReference type="PANTHER" id="PTHR43105:SF14">
    <property type="entry name" value="FORMATE DEHYDROGENASE H"/>
    <property type="match status" value="1"/>
</dbReference>
<dbReference type="EMBL" id="QZAB01000076">
    <property type="protein sequence ID" value="RQD91419.1"/>
    <property type="molecule type" value="Genomic_DNA"/>
</dbReference>
<dbReference type="InterPro" id="IPR006963">
    <property type="entry name" value="Mopterin_OxRdtase_4Fe-4S_dom"/>
</dbReference>
<evidence type="ECO:0000256" key="3">
    <source>
        <dbReference type="ARBA" id="ARBA00010312"/>
    </source>
</evidence>
<dbReference type="Gene3D" id="3.40.228.10">
    <property type="entry name" value="Dimethylsulfoxide Reductase, domain 2"/>
    <property type="match status" value="1"/>
</dbReference>
<dbReference type="CDD" id="cd02790">
    <property type="entry name" value="MopB_CT_Formate-Dh_H"/>
    <property type="match status" value="1"/>
</dbReference>
<organism evidence="11 12">
    <name type="scientific">Methanosalsum natronophilum</name>
    <dbReference type="NCBI Taxonomy" id="768733"/>
    <lineage>
        <taxon>Archaea</taxon>
        <taxon>Methanobacteriati</taxon>
        <taxon>Methanobacteriota</taxon>
        <taxon>Stenosarchaea group</taxon>
        <taxon>Methanomicrobia</taxon>
        <taxon>Methanosarcinales</taxon>
        <taxon>Methanosarcinaceae</taxon>
        <taxon>Methanosalsum</taxon>
    </lineage>
</organism>
<dbReference type="InterPro" id="IPR006657">
    <property type="entry name" value="MoPterin_dinucl-bd_dom"/>
</dbReference>
<evidence type="ECO:0000259" key="10">
    <source>
        <dbReference type="PROSITE" id="PS51669"/>
    </source>
</evidence>
<dbReference type="Gene3D" id="3.40.50.740">
    <property type="match status" value="1"/>
</dbReference>
<dbReference type="InterPro" id="IPR006656">
    <property type="entry name" value="Mopterin_OxRdtase"/>
</dbReference>
<dbReference type="InterPro" id="IPR041924">
    <property type="entry name" value="Formate_Dh-H_N"/>
</dbReference>
<name>A0A3R7VUD6_9EURY</name>
<dbReference type="SMART" id="SM00926">
    <property type="entry name" value="Molybdop_Fe4S4"/>
    <property type="match status" value="1"/>
</dbReference>
<dbReference type="PROSITE" id="PS00551">
    <property type="entry name" value="MOLYBDOPTERIN_PROK_1"/>
    <property type="match status" value="1"/>
</dbReference>
<keyword evidence="6" id="KW-0479">Metal-binding</keyword>
<dbReference type="InterPro" id="IPR006655">
    <property type="entry name" value="Mopterin_OxRdtase_prok_CS"/>
</dbReference>
<protein>
    <submittedName>
        <fullName evidence="11">Formate dehydrogenase subunit alpha</fullName>
    </submittedName>
</protein>
<dbReference type="AlphaFoldDB" id="A0A3R7VUD6"/>
<keyword evidence="7" id="KW-0560">Oxidoreductase</keyword>
<dbReference type="Proteomes" id="UP000284763">
    <property type="component" value="Unassembled WGS sequence"/>
</dbReference>
<proteinExistence type="inferred from homology"/>
<accession>A0A3R7VUD6</accession>
<dbReference type="GO" id="GO:0043546">
    <property type="term" value="F:molybdopterin cofactor binding"/>
    <property type="evidence" value="ECO:0007669"/>
    <property type="project" value="InterPro"/>
</dbReference>
<evidence type="ECO:0000256" key="4">
    <source>
        <dbReference type="ARBA" id="ARBA00022485"/>
    </source>
</evidence>
<dbReference type="Pfam" id="PF04879">
    <property type="entry name" value="Molybdop_Fe4S4"/>
    <property type="match status" value="1"/>
</dbReference>
<evidence type="ECO:0000256" key="1">
    <source>
        <dbReference type="ARBA" id="ARBA00001942"/>
    </source>
</evidence>
<dbReference type="CDD" id="cd02753">
    <property type="entry name" value="MopB_Formate-Dh-H"/>
    <property type="match status" value="1"/>
</dbReference>
<comment type="cofactor">
    <cofactor evidence="2">
        <name>[4Fe-4S] cluster</name>
        <dbReference type="ChEBI" id="CHEBI:49883"/>
    </cofactor>
</comment>
<comment type="similarity">
    <text evidence="3">Belongs to the prokaryotic molybdopterin-containing oxidoreductase family.</text>
</comment>
<dbReference type="GO" id="GO:0046872">
    <property type="term" value="F:metal ion binding"/>
    <property type="evidence" value="ECO:0007669"/>
    <property type="project" value="UniProtKB-KW"/>
</dbReference>
<dbReference type="Gene3D" id="2.40.40.20">
    <property type="match status" value="1"/>
</dbReference>
<dbReference type="InterPro" id="IPR009010">
    <property type="entry name" value="Asp_de-COase-like_dom_sf"/>
</dbReference>
<feature type="domain" description="4Fe-4S Mo/W bis-MGD-type" evidence="10">
    <location>
        <begin position="3"/>
        <end position="59"/>
    </location>
</feature>
<dbReference type="Pfam" id="PF00384">
    <property type="entry name" value="Molybdopterin"/>
    <property type="match status" value="1"/>
</dbReference>
<dbReference type="InterPro" id="IPR050123">
    <property type="entry name" value="Prok_molybdopt-oxidoreductase"/>
</dbReference>
<sequence length="666" mass="73924">MGLKYVPTTCPYCGTGCSFNLVTIDNKVVDIAPYQRSLVNEGKLCPKGMYAYQFVNHKDRLKVPLIKRNGKFIECTWEYALSTISKRFAQYIPDEIAILASASATNEDNYTLMKFARGVIKTNNIDHCARLCHSSTVTGLGSTLGSGAMTNSISDIATSKCIFIIGSNTFEQHPLIARKVVQAQKNGAKIINIDPRKTATSLQSDLYLQIKCGTDVALLNAIMQEIITNKWHNTDFISKRCYGYSELKNEVLKPEYSLESASTILYAMGITQHTVGVDNVKALADLAMLTGNIGKPGTGVCPLRGQNNVQGACDVGCLPDVFPGYQPVEDSDCHLKFKDKWGFPDEICNPIKGLEITVLMKQLAEGVSKCKLMYIMGENPMISDANIGHVKHVLSNLDFLIVQDIFMTETAKIADIVLPAACFAEKNGTQTSTERRVQRVRKAQEPPGKAKPDWKIITELAGKMGYKEQFPYKDPSEIFNELTLLTNLYSGMSYSRVSKPDGVQWPCPSLTHPGTPILHTSTFNNMPNNRSQMFPISYKTPAEKPTKEYPYLLTTGRCLFQWHTGTMSRKSPSLETEVPFAWIEINDKDADELKITNNQVVKVKSRRGEINITAKITSNIMKGIVFIPFHFKEAAANILTNNALDPESKIPEYKVCAVKIEPLGTS</sequence>
<evidence type="ECO:0000313" key="11">
    <source>
        <dbReference type="EMBL" id="RQD91419.1"/>
    </source>
</evidence>
<dbReference type="GO" id="GO:0022904">
    <property type="term" value="P:respiratory electron transport chain"/>
    <property type="evidence" value="ECO:0007669"/>
    <property type="project" value="TreeGrafter"/>
</dbReference>
<dbReference type="GO" id="GO:0003954">
    <property type="term" value="F:NADH dehydrogenase activity"/>
    <property type="evidence" value="ECO:0007669"/>
    <property type="project" value="TreeGrafter"/>
</dbReference>
<keyword evidence="9" id="KW-0411">Iron-sulfur</keyword>
<evidence type="ECO:0000256" key="9">
    <source>
        <dbReference type="ARBA" id="ARBA00023014"/>
    </source>
</evidence>
<keyword evidence="8" id="KW-0408">Iron</keyword>
<evidence type="ECO:0000256" key="8">
    <source>
        <dbReference type="ARBA" id="ARBA00023004"/>
    </source>
</evidence>
<dbReference type="Pfam" id="PF01568">
    <property type="entry name" value="Molydop_binding"/>
    <property type="match status" value="1"/>
</dbReference>
<keyword evidence="4" id="KW-0004">4Fe-4S</keyword>
<dbReference type="FunFam" id="2.40.40.20:FF:000005">
    <property type="entry name" value="Periplasmic nitrate reductase"/>
    <property type="match status" value="1"/>
</dbReference>
<evidence type="ECO:0000256" key="2">
    <source>
        <dbReference type="ARBA" id="ARBA00001966"/>
    </source>
</evidence>
<evidence type="ECO:0000256" key="5">
    <source>
        <dbReference type="ARBA" id="ARBA00022505"/>
    </source>
</evidence>
<evidence type="ECO:0000256" key="6">
    <source>
        <dbReference type="ARBA" id="ARBA00022723"/>
    </source>
</evidence>
<dbReference type="GO" id="GO:0051539">
    <property type="term" value="F:4 iron, 4 sulfur cluster binding"/>
    <property type="evidence" value="ECO:0007669"/>
    <property type="project" value="UniProtKB-KW"/>
</dbReference>
<dbReference type="SUPFAM" id="SSF53706">
    <property type="entry name" value="Formate dehydrogenase/DMSO reductase, domains 1-3"/>
    <property type="match status" value="1"/>
</dbReference>
<comment type="cofactor">
    <cofactor evidence="1">
        <name>Mo-bis(molybdopterin guanine dinucleotide)</name>
        <dbReference type="ChEBI" id="CHEBI:60539"/>
    </cofactor>
</comment>
<keyword evidence="5" id="KW-0500">Molybdenum</keyword>
<dbReference type="InterPro" id="IPR027467">
    <property type="entry name" value="MopterinOxRdtase_cofactor_BS"/>
</dbReference>
<dbReference type="PROSITE" id="PS51669">
    <property type="entry name" value="4FE4S_MOW_BIS_MGD"/>
    <property type="match status" value="1"/>
</dbReference>
<dbReference type="PANTHER" id="PTHR43105">
    <property type="entry name" value="RESPIRATORY NITRATE REDUCTASE"/>
    <property type="match status" value="1"/>
</dbReference>
<dbReference type="PROSITE" id="PS00490">
    <property type="entry name" value="MOLYBDOPTERIN_PROK_2"/>
    <property type="match status" value="1"/>
</dbReference>
<gene>
    <name evidence="11" type="ORF">D5R95_01090</name>
</gene>
<dbReference type="SUPFAM" id="SSF50692">
    <property type="entry name" value="ADC-like"/>
    <property type="match status" value="1"/>
</dbReference>
<reference evidence="11 12" key="1">
    <citation type="submission" date="2018-08" db="EMBL/GenBank/DDBJ databases">
        <title>The metabolism and importance of syntrophic acetate oxidation coupled to methane or sulfide production in haloalkaline environments.</title>
        <authorList>
            <person name="Timmers P.H.A."/>
            <person name="Vavourakis C.D."/>
            <person name="Sorokin D.Y."/>
            <person name="Sinninghe Damste J.S."/>
            <person name="Muyzer G."/>
            <person name="Stams A.J.M."/>
            <person name="Plugge C.M."/>
        </authorList>
    </citation>
    <scope>NUCLEOTIDE SEQUENCE [LARGE SCALE GENOMIC DNA]</scope>
    <source>
        <strain evidence="11">MSAO_Arc3</strain>
    </source>
</reference>